<organism evidence="2 3">
    <name type="scientific">Boletus reticuloceps</name>
    <dbReference type="NCBI Taxonomy" id="495285"/>
    <lineage>
        <taxon>Eukaryota</taxon>
        <taxon>Fungi</taxon>
        <taxon>Dikarya</taxon>
        <taxon>Basidiomycota</taxon>
        <taxon>Agaricomycotina</taxon>
        <taxon>Agaricomycetes</taxon>
        <taxon>Agaricomycetidae</taxon>
        <taxon>Boletales</taxon>
        <taxon>Boletineae</taxon>
        <taxon>Boletaceae</taxon>
        <taxon>Boletoideae</taxon>
        <taxon>Boletus</taxon>
    </lineage>
</organism>
<dbReference type="EMBL" id="JAGFBS010000094">
    <property type="protein sequence ID" value="KAG6369259.1"/>
    <property type="molecule type" value="Genomic_DNA"/>
</dbReference>
<evidence type="ECO:0000313" key="2">
    <source>
        <dbReference type="EMBL" id="KAG6369259.1"/>
    </source>
</evidence>
<reference evidence="2" key="1">
    <citation type="submission" date="2021-03" db="EMBL/GenBank/DDBJ databases">
        <title>Evolutionary innovations through gain and loss of genes in the ectomycorrhizal Boletales.</title>
        <authorList>
            <person name="Wu G."/>
            <person name="Miyauchi S."/>
            <person name="Morin E."/>
            <person name="Yang Z.-L."/>
            <person name="Xu J."/>
            <person name="Martin F.M."/>
        </authorList>
    </citation>
    <scope>NUCLEOTIDE SEQUENCE</scope>
    <source>
        <strain evidence="2">BR01</strain>
    </source>
</reference>
<dbReference type="OrthoDB" id="2608786at2759"/>
<protein>
    <submittedName>
        <fullName evidence="2">Uncharacterized protein</fullName>
    </submittedName>
</protein>
<proteinExistence type="predicted"/>
<evidence type="ECO:0000256" key="1">
    <source>
        <dbReference type="SAM" id="MobiDB-lite"/>
    </source>
</evidence>
<feature type="compositionally biased region" description="Low complexity" evidence="1">
    <location>
        <begin position="45"/>
        <end position="61"/>
    </location>
</feature>
<name>A0A8I2YC91_9AGAM</name>
<evidence type="ECO:0000313" key="3">
    <source>
        <dbReference type="Proteomes" id="UP000683000"/>
    </source>
</evidence>
<accession>A0A8I2YC91</accession>
<sequence>MRSDSSEPLADSQANEVHKMETKPQDLPQTPCQCTVIPGTPDADSPSNSSSPALSVRSVARGPGEVLTGTPSAIGALKRNTFVSFKQYGTPYKNDNAGFSESPRKIHRTVVVEKPVFDTSQREEEEREEEEAKFVLEAVRAQRNVCILEKQLATAKLEETVALGNLYRFRAHEAERRLGDANAEVGHIRHDIRKNGVVLHNPLKRRRSSLRQSVVRSPEH</sequence>
<dbReference type="AlphaFoldDB" id="A0A8I2YC91"/>
<keyword evidence="3" id="KW-1185">Reference proteome</keyword>
<gene>
    <name evidence="2" type="ORF">JVT61DRAFT_15531</name>
</gene>
<feature type="region of interest" description="Disordered" evidence="1">
    <location>
        <begin position="1"/>
        <end position="71"/>
    </location>
</feature>
<comment type="caution">
    <text evidence="2">The sequence shown here is derived from an EMBL/GenBank/DDBJ whole genome shotgun (WGS) entry which is preliminary data.</text>
</comment>
<dbReference type="Proteomes" id="UP000683000">
    <property type="component" value="Unassembled WGS sequence"/>
</dbReference>